<organism evidence="2 3">
    <name type="scientific">Microbacterium azadirachtae</name>
    <dbReference type="NCBI Taxonomy" id="582680"/>
    <lineage>
        <taxon>Bacteria</taxon>
        <taxon>Bacillati</taxon>
        <taxon>Actinomycetota</taxon>
        <taxon>Actinomycetes</taxon>
        <taxon>Micrococcales</taxon>
        <taxon>Microbacteriaceae</taxon>
        <taxon>Microbacterium</taxon>
    </lineage>
</organism>
<feature type="domain" description="Coenzyme Q-binding protein COQ10 START" evidence="1">
    <location>
        <begin position="11"/>
        <end position="107"/>
    </location>
</feature>
<accession>A0A0F0KMA9</accession>
<dbReference type="CDD" id="cd07817">
    <property type="entry name" value="SRPBCC_8"/>
    <property type="match status" value="1"/>
</dbReference>
<dbReference type="InterPro" id="IPR023393">
    <property type="entry name" value="START-like_dom_sf"/>
</dbReference>
<reference evidence="2 3" key="1">
    <citation type="submission" date="2015-02" db="EMBL/GenBank/DDBJ databases">
        <title>Draft genome sequences of ten Microbacterium spp. with emphasis on heavy metal contaminated environments.</title>
        <authorList>
            <person name="Corretto E."/>
        </authorList>
    </citation>
    <scope>NUCLEOTIDE SEQUENCE [LARGE SCALE GENOMIC DNA]</scope>
    <source>
        <strain evidence="2 3">DSM 23848</strain>
    </source>
</reference>
<dbReference type="EMBL" id="JYIT01000079">
    <property type="protein sequence ID" value="KJL22008.1"/>
    <property type="molecule type" value="Genomic_DNA"/>
</dbReference>
<keyword evidence="3" id="KW-1185">Reference proteome</keyword>
<name>A0A0F0KMA9_9MICO</name>
<dbReference type="PANTHER" id="PTHR33824:SF7">
    <property type="entry name" value="POLYKETIDE CYCLASE_DEHYDRASE AND LIPID TRANSPORT SUPERFAMILY PROTEIN"/>
    <property type="match status" value="1"/>
</dbReference>
<evidence type="ECO:0000259" key="1">
    <source>
        <dbReference type="Pfam" id="PF03364"/>
    </source>
</evidence>
<proteinExistence type="predicted"/>
<evidence type="ECO:0000313" key="3">
    <source>
        <dbReference type="Proteomes" id="UP000033448"/>
    </source>
</evidence>
<dbReference type="Proteomes" id="UP000033448">
    <property type="component" value="Unassembled WGS sequence"/>
</dbReference>
<sequence length="147" mass="17109">MISTMDAVVDIDRPVDEVYRRWTDFDDLPDLLPSVERVERVDDDVTHWDARVGGLRRSFYATTVEEIPNQQISWTSDTGRQHNGIVMFTRLTSDRTRLELRLAWVPESFLERTGARLGIDRQIAERDLARFTQRVEDAPAIEPPVPW</sequence>
<dbReference type="InterPro" id="IPR047137">
    <property type="entry name" value="ORF3"/>
</dbReference>
<dbReference type="InterPro" id="IPR005031">
    <property type="entry name" value="COQ10_START"/>
</dbReference>
<comment type="caution">
    <text evidence="2">The sequence shown here is derived from an EMBL/GenBank/DDBJ whole genome shotgun (WGS) entry which is preliminary data.</text>
</comment>
<dbReference type="AlphaFoldDB" id="A0A0F0KMA9"/>
<dbReference type="Gene3D" id="3.30.530.20">
    <property type="match status" value="1"/>
</dbReference>
<protein>
    <submittedName>
        <fullName evidence="2">Polyketide cyclase / dehydrase and lipid transport</fullName>
    </submittedName>
</protein>
<gene>
    <name evidence="2" type="ORF">RL72_02315</name>
</gene>
<dbReference type="SUPFAM" id="SSF55961">
    <property type="entry name" value="Bet v1-like"/>
    <property type="match status" value="1"/>
</dbReference>
<dbReference type="PANTHER" id="PTHR33824">
    <property type="entry name" value="POLYKETIDE CYCLASE/DEHYDRASE AND LIPID TRANSPORT SUPERFAMILY PROTEIN"/>
    <property type="match status" value="1"/>
</dbReference>
<dbReference type="PATRIC" id="fig|582680.7.peg.2363"/>
<dbReference type="Pfam" id="PF03364">
    <property type="entry name" value="Polyketide_cyc"/>
    <property type="match status" value="1"/>
</dbReference>
<evidence type="ECO:0000313" key="2">
    <source>
        <dbReference type="EMBL" id="KJL22008.1"/>
    </source>
</evidence>